<dbReference type="NCBIfam" id="TIGR03351">
    <property type="entry name" value="PhnX-like"/>
    <property type="match status" value="1"/>
</dbReference>
<dbReference type="InterPro" id="IPR036412">
    <property type="entry name" value="HAD-like_sf"/>
</dbReference>
<dbReference type="InterPro" id="IPR023214">
    <property type="entry name" value="HAD_sf"/>
</dbReference>
<dbReference type="PANTHER" id="PTHR43434:SF19">
    <property type="entry name" value="PHOSPHONOACETALDEHYDE HYDROLASE"/>
    <property type="match status" value="1"/>
</dbReference>
<dbReference type="GO" id="GO:0008967">
    <property type="term" value="F:phosphoglycolate phosphatase activity"/>
    <property type="evidence" value="ECO:0007669"/>
    <property type="project" value="TreeGrafter"/>
</dbReference>
<keyword evidence="1" id="KW-0378">Hydrolase</keyword>
<dbReference type="Proteomes" id="UP000008366">
    <property type="component" value="Unassembled WGS sequence"/>
</dbReference>
<dbReference type="GO" id="GO:0005829">
    <property type="term" value="C:cytosol"/>
    <property type="evidence" value="ECO:0007669"/>
    <property type="project" value="TreeGrafter"/>
</dbReference>
<organism evidence="1 2">
    <name type="scientific">Kineosphaera limosa NBRC 100340</name>
    <dbReference type="NCBI Taxonomy" id="1184609"/>
    <lineage>
        <taxon>Bacteria</taxon>
        <taxon>Bacillati</taxon>
        <taxon>Actinomycetota</taxon>
        <taxon>Actinomycetes</taxon>
        <taxon>Micrococcales</taxon>
        <taxon>Dermatophilaceae</taxon>
        <taxon>Kineosphaera</taxon>
    </lineage>
</organism>
<comment type="caution">
    <text evidence="1">The sequence shown here is derived from an EMBL/GenBank/DDBJ whole genome shotgun (WGS) entry which is preliminary data.</text>
</comment>
<evidence type="ECO:0000313" key="2">
    <source>
        <dbReference type="Proteomes" id="UP000008366"/>
    </source>
</evidence>
<sequence length="287" mass="30354">MDLHQSSSVLHTADMRRRTNAAATFVGSRCTRAPLPSFVDRRPPPTSPPGGSPMIRLATLDMAGTTVDDGHHVYRVLAESVTREGASITDAQLQEWMGTEKRDAITNLLRIGGVETDEAQVEAAFTWFLAELERAYRQAPPTPLPGVVDGIAALRARGIKVVLTTGFTRSIAYPILAAMGWTTGDDESATIDGIVCADEVRRGRPAPYMIFRAMELAGVESVEQTSATGDTVADVEAGRNAGVLAIAVTSGKLPATAFDGVDVDHVIPGVADLLDLPEFAGVPAFAG</sequence>
<dbReference type="InterPro" id="IPR023198">
    <property type="entry name" value="PGP-like_dom2"/>
</dbReference>
<dbReference type="InterPro" id="IPR050155">
    <property type="entry name" value="HAD-like_hydrolase_sf"/>
</dbReference>
<dbReference type="PANTHER" id="PTHR43434">
    <property type="entry name" value="PHOSPHOGLYCOLATE PHOSPHATASE"/>
    <property type="match status" value="1"/>
</dbReference>
<evidence type="ECO:0000313" key="1">
    <source>
        <dbReference type="EMBL" id="GAB94108.1"/>
    </source>
</evidence>
<dbReference type="SFLD" id="SFLDG01129">
    <property type="entry name" value="C1.5:_HAD__Beta-PGM__Phosphata"/>
    <property type="match status" value="1"/>
</dbReference>
<dbReference type="eggNOG" id="COG0546">
    <property type="taxonomic scope" value="Bacteria"/>
</dbReference>
<reference evidence="1 2" key="1">
    <citation type="submission" date="2012-08" db="EMBL/GenBank/DDBJ databases">
        <title>Whole genome shotgun sequence of Kineosphaera limosa NBRC 100340.</title>
        <authorList>
            <person name="Yoshida I."/>
            <person name="Isaki S."/>
            <person name="Hosoyama A."/>
            <person name="Tsuchikane K."/>
            <person name="Katsumata H."/>
            <person name="Ando Y."/>
            <person name="Ohji S."/>
            <person name="Hamada M."/>
            <person name="Tamura T."/>
            <person name="Yamazoe A."/>
            <person name="Yamazaki S."/>
            <person name="Fujita N."/>
        </authorList>
    </citation>
    <scope>NUCLEOTIDE SEQUENCE [LARGE SCALE GENOMIC DNA]</scope>
    <source>
        <strain evidence="1 2">NBRC 100340</strain>
    </source>
</reference>
<keyword evidence="2" id="KW-1185">Reference proteome</keyword>
<dbReference type="GO" id="GO:0006281">
    <property type="term" value="P:DNA repair"/>
    <property type="evidence" value="ECO:0007669"/>
    <property type="project" value="TreeGrafter"/>
</dbReference>
<dbReference type="STRING" id="1184609.KILIM_003_00300"/>
<dbReference type="EMBL" id="BAHD01000003">
    <property type="protein sequence ID" value="GAB94108.1"/>
    <property type="molecule type" value="Genomic_DNA"/>
</dbReference>
<protein>
    <submittedName>
        <fullName evidence="1">Putative hydrolase</fullName>
    </submittedName>
</protein>
<gene>
    <name evidence="1" type="ORF">KILIM_003_00300</name>
</gene>
<dbReference type="SUPFAM" id="SSF56784">
    <property type="entry name" value="HAD-like"/>
    <property type="match status" value="1"/>
</dbReference>
<dbReference type="Pfam" id="PF00702">
    <property type="entry name" value="Hydrolase"/>
    <property type="match status" value="1"/>
</dbReference>
<dbReference type="InterPro" id="IPR022468">
    <property type="entry name" value="PhnX-like"/>
</dbReference>
<accession>K6VD18</accession>
<dbReference type="SFLD" id="SFLDS00003">
    <property type="entry name" value="Haloacid_Dehalogenase"/>
    <property type="match status" value="1"/>
</dbReference>
<dbReference type="Gene3D" id="3.40.50.1000">
    <property type="entry name" value="HAD superfamily/HAD-like"/>
    <property type="match status" value="1"/>
</dbReference>
<name>K6VD18_9MICO</name>
<dbReference type="AlphaFoldDB" id="K6VD18"/>
<proteinExistence type="predicted"/>
<dbReference type="Gene3D" id="1.10.150.240">
    <property type="entry name" value="Putative phosphatase, domain 2"/>
    <property type="match status" value="1"/>
</dbReference>